<dbReference type="RefSeq" id="WP_013842401.1">
    <property type="nucleotide sequence ID" value="NC_015589.1"/>
</dbReference>
<evidence type="ECO:0000259" key="1">
    <source>
        <dbReference type="Pfam" id="PF19912"/>
    </source>
</evidence>
<dbReference type="eggNOG" id="ENOG502ZBFI">
    <property type="taxonomic scope" value="Bacteria"/>
</dbReference>
<evidence type="ECO:0000313" key="2">
    <source>
        <dbReference type="EMBL" id="AEG60645.1"/>
    </source>
</evidence>
<accession>F6DN56</accession>
<proteinExistence type="predicted"/>
<keyword evidence="3" id="KW-1185">Reference proteome</keyword>
<reference evidence="2 3" key="2">
    <citation type="journal article" date="2012" name="Stand. Genomic Sci.">
        <title>Complete genome sequence of the sulfate-reducing firmicute Desulfotomaculum ruminis type strain (DL(T)).</title>
        <authorList>
            <person name="Spring S."/>
            <person name="Visser M."/>
            <person name="Lu M."/>
            <person name="Copeland A."/>
            <person name="Lapidus A."/>
            <person name="Lucas S."/>
            <person name="Cheng J.F."/>
            <person name="Han C."/>
            <person name="Tapia R."/>
            <person name="Goodwin L.A."/>
            <person name="Pitluck S."/>
            <person name="Ivanova N."/>
            <person name="Land M."/>
            <person name="Hauser L."/>
            <person name="Larimer F."/>
            <person name="Rohde M."/>
            <person name="Goker M."/>
            <person name="Detter J.C."/>
            <person name="Kyrpides N.C."/>
            <person name="Woyke T."/>
            <person name="Schaap P.J."/>
            <person name="Plugge C.M."/>
            <person name="Muyzer G."/>
            <person name="Kuever J."/>
            <person name="Pereira I.A."/>
            <person name="Parshina S.N."/>
            <person name="Bernier-Latmani R."/>
            <person name="Stams A.J."/>
            <person name="Klenk H.P."/>
        </authorList>
    </citation>
    <scope>NUCLEOTIDE SEQUENCE [LARGE SCALE GENOMIC DNA]</scope>
    <source>
        <strain evidence="3">ATCC 23193 / DSM 2154 / NCIB 8452 / DL</strain>
    </source>
</reference>
<dbReference type="AlphaFoldDB" id="F6DN56"/>
<evidence type="ECO:0000313" key="3">
    <source>
        <dbReference type="Proteomes" id="UP000009234"/>
    </source>
</evidence>
<gene>
    <name evidence="2" type="ordered locus">Desru_2404</name>
</gene>
<protein>
    <recommendedName>
        <fullName evidence="1">DUF6385 domain-containing protein</fullName>
    </recommendedName>
</protein>
<dbReference type="OrthoDB" id="1808778at2"/>
<dbReference type="EMBL" id="CP002780">
    <property type="protein sequence ID" value="AEG60645.1"/>
    <property type="molecule type" value="Genomic_DNA"/>
</dbReference>
<dbReference type="Pfam" id="PF19912">
    <property type="entry name" value="DUF6385"/>
    <property type="match status" value="1"/>
</dbReference>
<name>F6DN56_DESRL</name>
<dbReference type="Proteomes" id="UP000009234">
    <property type="component" value="Chromosome"/>
</dbReference>
<organism evidence="2 3">
    <name type="scientific">Desulforamulus ruminis (strain ATCC 23193 / DSM 2154 / NCIMB 8452 / DL)</name>
    <name type="common">Desulfotomaculum ruminis</name>
    <dbReference type="NCBI Taxonomy" id="696281"/>
    <lineage>
        <taxon>Bacteria</taxon>
        <taxon>Bacillati</taxon>
        <taxon>Bacillota</taxon>
        <taxon>Clostridia</taxon>
        <taxon>Eubacteriales</taxon>
        <taxon>Peptococcaceae</taxon>
        <taxon>Desulforamulus</taxon>
    </lineage>
</organism>
<dbReference type="STRING" id="696281.Desru_2404"/>
<sequence length="253" mass="25842">MPNFKIFQDNPDYARIKIYGNNNIPFNTDATGNLGITSEGLAVTAPVGGLAITPPSEGMTITSTGLAVTAPANGLTVTAPASGLSITPPTDGLTITSTGLAVTAPANGLTVTAPASGLSITPPTEGLLITSTGLAVTGTLSTTLATTDVSTVIANITDIDGSPDATYNVLGIATWTFGVVNESTEDNAQALVKLQLSPDGTNWMDDVSYTTINQNSLATFVATPFLKYARLYYAAVNAASAVTLNIFFQGQTS</sequence>
<dbReference type="HOGENOM" id="CLU_076841_0_0_9"/>
<reference evidence="3" key="1">
    <citation type="submission" date="2011-05" db="EMBL/GenBank/DDBJ databases">
        <title>Complete sequence of Desulfotomaculum ruminis DSM 2154.</title>
        <authorList>
            <person name="Lucas S."/>
            <person name="Copeland A."/>
            <person name="Lapidus A."/>
            <person name="Cheng J.-F."/>
            <person name="Goodwin L."/>
            <person name="Pitluck S."/>
            <person name="Lu M."/>
            <person name="Detter J.C."/>
            <person name="Han C."/>
            <person name="Tapia R."/>
            <person name="Land M."/>
            <person name="Hauser L."/>
            <person name="Kyrpides N."/>
            <person name="Ivanova N."/>
            <person name="Mikhailova N."/>
            <person name="Pagani I."/>
            <person name="Stams A.J.M."/>
            <person name="Plugge C.M."/>
            <person name="Muyzer G."/>
            <person name="Kuever J."/>
            <person name="Parshina S.N."/>
            <person name="Ivanova A.E."/>
            <person name="Nazina T.N."/>
            <person name="Brambilla E."/>
            <person name="Spring S."/>
            <person name="Klenk H.-P."/>
            <person name="Woyke T."/>
        </authorList>
    </citation>
    <scope>NUCLEOTIDE SEQUENCE [LARGE SCALE GENOMIC DNA]</scope>
    <source>
        <strain evidence="3">ATCC 23193 / DSM 2154 / NCIB 8452 / DL</strain>
    </source>
</reference>
<dbReference type="InterPro" id="IPR045965">
    <property type="entry name" value="DUF6385"/>
</dbReference>
<feature type="domain" description="DUF6385" evidence="1">
    <location>
        <begin position="171"/>
        <end position="252"/>
    </location>
</feature>
<dbReference type="KEGG" id="dru:Desru_2404"/>